<comment type="subcellular location">
    <subcellularLocation>
        <location evidence="1">Cytoplasm</location>
    </subcellularLocation>
</comment>
<dbReference type="Gene3D" id="3.10.20.90">
    <property type="entry name" value="Phosphatidylinositol 3-kinase Catalytic Subunit, Chain A, domain 1"/>
    <property type="match status" value="1"/>
</dbReference>
<evidence type="ECO:0000313" key="8">
    <source>
        <dbReference type="Proteomes" id="UP000472275"/>
    </source>
</evidence>
<keyword evidence="3" id="KW-0677">Repeat</keyword>
<evidence type="ECO:0000256" key="1">
    <source>
        <dbReference type="ARBA" id="ARBA00004496"/>
    </source>
</evidence>
<name>A0A663FB98_AQUCH</name>
<reference evidence="7" key="2">
    <citation type="submission" date="2025-09" db="UniProtKB">
        <authorList>
            <consortium name="Ensembl"/>
        </authorList>
    </citation>
    <scope>IDENTIFICATION</scope>
</reference>
<accession>A0A663FB98</accession>
<evidence type="ECO:0000256" key="5">
    <source>
        <dbReference type="SAM" id="MobiDB-lite"/>
    </source>
</evidence>
<feature type="domain" description="MyTH4" evidence="6">
    <location>
        <begin position="1"/>
        <end position="141"/>
    </location>
</feature>
<dbReference type="GO" id="GO:0007165">
    <property type="term" value="P:signal transduction"/>
    <property type="evidence" value="ECO:0007669"/>
    <property type="project" value="InterPro"/>
</dbReference>
<evidence type="ECO:0000256" key="4">
    <source>
        <dbReference type="ARBA" id="ARBA00023203"/>
    </source>
</evidence>
<evidence type="ECO:0000259" key="6">
    <source>
        <dbReference type="PROSITE" id="PS51016"/>
    </source>
</evidence>
<dbReference type="Gene3D" id="1.25.40.530">
    <property type="entry name" value="MyTH4 domain"/>
    <property type="match status" value="1"/>
</dbReference>
<dbReference type="InterPro" id="IPR038185">
    <property type="entry name" value="MyTH4_dom_sf"/>
</dbReference>
<dbReference type="PANTHER" id="PTHR22692:SF21">
    <property type="entry name" value="MYOSIN XVA"/>
    <property type="match status" value="1"/>
</dbReference>
<dbReference type="Pfam" id="PF00373">
    <property type="entry name" value="FERM_M"/>
    <property type="match status" value="1"/>
</dbReference>
<evidence type="ECO:0000256" key="2">
    <source>
        <dbReference type="ARBA" id="ARBA00022490"/>
    </source>
</evidence>
<reference evidence="7" key="1">
    <citation type="submission" date="2025-08" db="UniProtKB">
        <authorList>
            <consortium name="Ensembl"/>
        </authorList>
    </citation>
    <scope>IDENTIFICATION</scope>
</reference>
<dbReference type="GO" id="GO:0003779">
    <property type="term" value="F:actin binding"/>
    <property type="evidence" value="ECO:0007669"/>
    <property type="project" value="UniProtKB-KW"/>
</dbReference>
<dbReference type="Ensembl" id="ENSACCT00020022691.1">
    <property type="protein sequence ID" value="ENSACCP00020021732.1"/>
    <property type="gene ID" value="ENSACCG00020014936.1"/>
</dbReference>
<dbReference type="InterPro" id="IPR051567">
    <property type="entry name" value="Unconventional_Myosin_ATPase"/>
</dbReference>
<keyword evidence="8" id="KW-1185">Reference proteome</keyword>
<dbReference type="AlphaFoldDB" id="A0A663FB98"/>
<dbReference type="InterPro" id="IPR000159">
    <property type="entry name" value="RA_dom"/>
</dbReference>
<organism evidence="7 8">
    <name type="scientific">Aquila chrysaetos chrysaetos</name>
    <dbReference type="NCBI Taxonomy" id="223781"/>
    <lineage>
        <taxon>Eukaryota</taxon>
        <taxon>Metazoa</taxon>
        <taxon>Chordata</taxon>
        <taxon>Craniata</taxon>
        <taxon>Vertebrata</taxon>
        <taxon>Euteleostomi</taxon>
        <taxon>Archelosauria</taxon>
        <taxon>Archosauria</taxon>
        <taxon>Dinosauria</taxon>
        <taxon>Saurischia</taxon>
        <taxon>Theropoda</taxon>
        <taxon>Coelurosauria</taxon>
        <taxon>Aves</taxon>
        <taxon>Neognathae</taxon>
        <taxon>Neoaves</taxon>
        <taxon>Telluraves</taxon>
        <taxon>Accipitrimorphae</taxon>
        <taxon>Accipitriformes</taxon>
        <taxon>Accipitridae</taxon>
        <taxon>Accipitrinae</taxon>
        <taxon>Aquila</taxon>
    </lineage>
</organism>
<feature type="region of interest" description="Disordered" evidence="5">
    <location>
        <begin position="352"/>
        <end position="424"/>
    </location>
</feature>
<evidence type="ECO:0000313" key="7">
    <source>
        <dbReference type="Ensembl" id="ENSACCP00020021732.1"/>
    </source>
</evidence>
<dbReference type="CDD" id="cd14473">
    <property type="entry name" value="FERM_B-lobe"/>
    <property type="match status" value="1"/>
</dbReference>
<proteinExistence type="predicted"/>
<dbReference type="Proteomes" id="UP000472275">
    <property type="component" value="Chromosome 25"/>
</dbReference>
<dbReference type="GeneTree" id="ENSGT00930000151032"/>
<dbReference type="GO" id="GO:0005856">
    <property type="term" value="C:cytoskeleton"/>
    <property type="evidence" value="ECO:0007669"/>
    <property type="project" value="InterPro"/>
</dbReference>
<sequence>MKFMGDHPLRGQTELDAVCTILKLGTSPAAERAIPVPQLCAEHEVLRDEVYCQIIKQVTNNTSSKPDSCQKGWRLLYILAAYYKCSEVLRPFLLAFLQDASRHPELPFQGIAKACEQNLRKTLQFGGRSLFPSSMELRAMVAGRSAKRQLFLLPGGIEKHLKIKTCSVALDVIEELCCEMGLQHPEAFDEYILFVVTDRGQSVRPLTRREYVLDVAAETERRDASYTFWCRRVVWSQPLKFDNELYVTVHYNQVLPDYLKGLFTVLPPARPGEQHFPHVAKLAALQHRAKDRHHLPTAREVQDYVPPQLFRLLKAQSWLHMVTQHMQQAQALSAHQARAQFLELQQQRHRLAVHPGRQPERPQLPQQRDPRRWGAVRGGTGSWTEPGSTVRCDGPSPQRAGSPSLAPAGHRWHPPSLGPLGGVPGGTWATRLVVAPPPPFPSRNRWPSSR</sequence>
<dbReference type="InterPro" id="IPR019748">
    <property type="entry name" value="FERM_central"/>
</dbReference>
<keyword evidence="4" id="KW-0009">Actin-binding</keyword>
<dbReference type="Pfam" id="PF00784">
    <property type="entry name" value="MyTH4"/>
    <property type="match status" value="1"/>
</dbReference>
<protein>
    <recommendedName>
        <fullName evidence="6">MyTH4 domain-containing protein</fullName>
    </recommendedName>
</protein>
<dbReference type="PROSITE" id="PS51016">
    <property type="entry name" value="MYTH4"/>
    <property type="match status" value="1"/>
</dbReference>
<dbReference type="GO" id="GO:0005737">
    <property type="term" value="C:cytoplasm"/>
    <property type="evidence" value="ECO:0007669"/>
    <property type="project" value="UniProtKB-SubCell"/>
</dbReference>
<dbReference type="PANTHER" id="PTHR22692">
    <property type="entry name" value="MYOSIN VII, XV"/>
    <property type="match status" value="1"/>
</dbReference>
<keyword evidence="2" id="KW-0963">Cytoplasm</keyword>
<dbReference type="Pfam" id="PF00788">
    <property type="entry name" value="RA"/>
    <property type="match status" value="1"/>
</dbReference>
<dbReference type="SUPFAM" id="SSF47031">
    <property type="entry name" value="Second domain of FERM"/>
    <property type="match status" value="1"/>
</dbReference>
<dbReference type="InterPro" id="IPR000857">
    <property type="entry name" value="MyTH4_dom"/>
</dbReference>
<evidence type="ECO:0000256" key="3">
    <source>
        <dbReference type="ARBA" id="ARBA00022737"/>
    </source>
</evidence>
<dbReference type="SMART" id="SM00139">
    <property type="entry name" value="MyTH4"/>
    <property type="match status" value="1"/>
</dbReference>
<dbReference type="InParanoid" id="A0A663FB98"/>
<dbReference type="InterPro" id="IPR035963">
    <property type="entry name" value="FERM_2"/>
</dbReference>